<name>A0AAN8NSD9_9PEZI</name>
<protein>
    <recommendedName>
        <fullName evidence="3">F-box domain-containing protein</fullName>
    </recommendedName>
</protein>
<reference evidence="1 2" key="1">
    <citation type="submission" date="2019-10" db="EMBL/GenBank/DDBJ databases">
        <authorList>
            <person name="Palmer J.M."/>
        </authorList>
    </citation>
    <scope>NUCLEOTIDE SEQUENCE [LARGE SCALE GENOMIC DNA]</scope>
    <source>
        <strain evidence="1 2">TWF506</strain>
    </source>
</reference>
<evidence type="ECO:0000313" key="1">
    <source>
        <dbReference type="EMBL" id="KAK6516936.1"/>
    </source>
</evidence>
<sequence length="406" mass="47133">MAPITSLPSEILLDIFHRVSTNWTYPDRNANADIIHIRQVNRKWRALGQDVPLRNFCIEVDDINRGLWKLGRSLLHDASIASQIEEVEVFWSRRKADDPKTFTKRWKWKKEDRERIEYYREELGSYITSATFDAILEGVNSESLLPFIFCFTTRLKDLDLGYVQALLIARAWFANGAGAEDIRVSLGPGLDEKVFKYIEDEVDGEEFAYDYDNIPDDFYQTSEFFEKHMPPGVDEEAALWFHVNMGTPGNYLPGLRQVTCLRNGYTEYQFYLADLSGWSAKYIAPLLFLPNLENLEIECHATIGGRKDKLYYPLYIPFEPYRGLRSKVKRLQLIDGRMRMEDYDAIAELTGNLEYLRIYHSNMHNELPDEELPYIATAFRLCNQSTLALDQIVINDLPGNEMEGVQ</sequence>
<evidence type="ECO:0008006" key="3">
    <source>
        <dbReference type="Google" id="ProtNLM"/>
    </source>
</evidence>
<accession>A0AAN8NSD9</accession>
<evidence type="ECO:0000313" key="2">
    <source>
        <dbReference type="Proteomes" id="UP001307849"/>
    </source>
</evidence>
<dbReference type="CDD" id="cd09917">
    <property type="entry name" value="F-box_SF"/>
    <property type="match status" value="1"/>
</dbReference>
<dbReference type="EMBL" id="JAVHJM010000003">
    <property type="protein sequence ID" value="KAK6516936.1"/>
    <property type="molecule type" value="Genomic_DNA"/>
</dbReference>
<gene>
    <name evidence="1" type="ORF">TWF506_006816</name>
</gene>
<comment type="caution">
    <text evidence="1">The sequence shown here is derived from an EMBL/GenBank/DDBJ whole genome shotgun (WGS) entry which is preliminary data.</text>
</comment>
<dbReference type="Proteomes" id="UP001307849">
    <property type="component" value="Unassembled WGS sequence"/>
</dbReference>
<organism evidence="1 2">
    <name type="scientific">Arthrobotrys conoides</name>
    <dbReference type="NCBI Taxonomy" id="74498"/>
    <lineage>
        <taxon>Eukaryota</taxon>
        <taxon>Fungi</taxon>
        <taxon>Dikarya</taxon>
        <taxon>Ascomycota</taxon>
        <taxon>Pezizomycotina</taxon>
        <taxon>Orbiliomycetes</taxon>
        <taxon>Orbiliales</taxon>
        <taxon>Orbiliaceae</taxon>
        <taxon>Arthrobotrys</taxon>
    </lineage>
</organism>
<keyword evidence="2" id="KW-1185">Reference proteome</keyword>
<dbReference type="AlphaFoldDB" id="A0AAN8NSD9"/>
<proteinExistence type="predicted"/>
<dbReference type="Gene3D" id="1.20.1280.50">
    <property type="match status" value="1"/>
</dbReference>